<evidence type="ECO:0000313" key="3">
    <source>
        <dbReference type="Proteomes" id="UP001589844"/>
    </source>
</evidence>
<evidence type="ECO:0008006" key="4">
    <source>
        <dbReference type="Google" id="ProtNLM"/>
    </source>
</evidence>
<accession>A0ABV6IE68</accession>
<evidence type="ECO:0000256" key="1">
    <source>
        <dbReference type="SAM" id="SignalP"/>
    </source>
</evidence>
<reference evidence="2 3" key="1">
    <citation type="submission" date="2024-09" db="EMBL/GenBank/DDBJ databases">
        <authorList>
            <person name="Sun Q."/>
            <person name="Mori K."/>
        </authorList>
    </citation>
    <scope>NUCLEOTIDE SEQUENCE [LARGE SCALE GENOMIC DNA]</scope>
    <source>
        <strain evidence="2 3">CCM 8677</strain>
    </source>
</reference>
<name>A0ABV6IE68_9BURK</name>
<feature type="chain" id="PRO_5046287215" description="Outer membrane lipoprotein-sorting protein" evidence="1">
    <location>
        <begin position="30"/>
        <end position="236"/>
    </location>
</feature>
<gene>
    <name evidence="2" type="ORF">ACFFJH_09910</name>
</gene>
<dbReference type="RefSeq" id="WP_390212054.1">
    <property type="nucleotide sequence ID" value="NZ_JBHLXJ010000009.1"/>
</dbReference>
<dbReference type="Proteomes" id="UP001589844">
    <property type="component" value="Unassembled WGS sequence"/>
</dbReference>
<evidence type="ECO:0000313" key="2">
    <source>
        <dbReference type="EMBL" id="MFC0350121.1"/>
    </source>
</evidence>
<keyword evidence="3" id="KW-1185">Reference proteome</keyword>
<comment type="caution">
    <text evidence="2">The sequence shown here is derived from an EMBL/GenBank/DDBJ whole genome shotgun (WGS) entry which is preliminary data.</text>
</comment>
<sequence length="236" mass="27248">MSRLFTLRLLFTAYFGIFFNAQFVTQATAQTSQFENITPRIETKQFQLFEDIEKHQVRILDRATQQTLRVLRLQNKQGKFSQLSTILHHERRQSFILVLPDIAELWELSYDPKAEPVYQGWVHDYQMGEGIADTQLFAPRKTLLSTALDCFILDPQRPYVAGADQHGKFQIINLDIRRQIVEYQFAQPMYPCLSKIENTGATSVLHLKMKSAAADNTDTTSSVILIDMKTGKQLMR</sequence>
<dbReference type="EMBL" id="JBHLXJ010000009">
    <property type="protein sequence ID" value="MFC0350121.1"/>
    <property type="molecule type" value="Genomic_DNA"/>
</dbReference>
<feature type="signal peptide" evidence="1">
    <location>
        <begin position="1"/>
        <end position="29"/>
    </location>
</feature>
<protein>
    <recommendedName>
        <fullName evidence="4">Outer membrane lipoprotein-sorting protein</fullName>
    </recommendedName>
</protein>
<organism evidence="2 3">
    <name type="scientific">Undibacterium danionis</name>
    <dbReference type="NCBI Taxonomy" id="1812100"/>
    <lineage>
        <taxon>Bacteria</taxon>
        <taxon>Pseudomonadati</taxon>
        <taxon>Pseudomonadota</taxon>
        <taxon>Betaproteobacteria</taxon>
        <taxon>Burkholderiales</taxon>
        <taxon>Oxalobacteraceae</taxon>
        <taxon>Undibacterium</taxon>
    </lineage>
</organism>
<proteinExistence type="predicted"/>
<keyword evidence="1" id="KW-0732">Signal</keyword>